<sequence length="494" mass="53285">MAGYPVALSQDEFIRRVKKDSAWRAFILDSRQVSRGDVFFALQGERVNGHSYIPQAIEAGARAVVLQRHYFENHQQSLLEAAGLGEHCDESPLVLASELSEEHDTVVFVSVESPLECLQAAGAAVLAMSGGFRIGITGSNGKTGTKDLLASVLSRKGDCFSRKGNFNSVIGLPVLMAQVPVNTDYTVMEMAMSEKGEMETLSRLVRPNAALITNIGTAHIGNIGSREGIAEEKFQIFSSMTEDGVAVLPDDDPWAMKYLEEHPLQQRILYYGLGSRHGFSILAEDVGETVIAYQGGEFRLPFSGRHMLHNTAGVITLARQLGLSDSEIQEGLNGFQLPQGRGNIIRGHSLLIDDSYNANADSMAAAIEQAAQVAVERQLVLILGDMLELGDYSDEHHRDVLSRAMDAEPSAILLLGEYFSRAADHLGGAGLDPADSSGVHAAADIEELKGLCKSIIQSGSAILLKGSRGMELERIIPFLPGLEQERESGGKPGV</sequence>
<comment type="similarity">
    <text evidence="10">Belongs to the MurCDEF family. MurF subfamily.</text>
</comment>
<dbReference type="InterPro" id="IPR013221">
    <property type="entry name" value="Mur_ligase_cen"/>
</dbReference>
<dbReference type="GO" id="GO:0008766">
    <property type="term" value="F:UDP-N-acetylmuramoylalanyl-D-glutamyl-2,6-diaminopimelate-D-alanyl-D-alanine ligase activity"/>
    <property type="evidence" value="ECO:0007669"/>
    <property type="project" value="RHEA"/>
</dbReference>
<feature type="domain" description="Mur ligase N-terminal catalytic" evidence="12">
    <location>
        <begin position="28"/>
        <end position="68"/>
    </location>
</feature>
<evidence type="ECO:0000259" key="13">
    <source>
        <dbReference type="Pfam" id="PF02875"/>
    </source>
</evidence>
<dbReference type="GO" id="GO:0071555">
    <property type="term" value="P:cell wall organization"/>
    <property type="evidence" value="ECO:0007669"/>
    <property type="project" value="UniProtKB-KW"/>
</dbReference>
<evidence type="ECO:0000256" key="3">
    <source>
        <dbReference type="ARBA" id="ARBA00022618"/>
    </source>
</evidence>
<name>V5WG24_9SPIO</name>
<dbReference type="Gene3D" id="3.40.1390.10">
    <property type="entry name" value="MurE/MurF, N-terminal domain"/>
    <property type="match status" value="1"/>
</dbReference>
<evidence type="ECO:0000259" key="12">
    <source>
        <dbReference type="Pfam" id="PF01225"/>
    </source>
</evidence>
<dbReference type="EC" id="6.3.2.10" evidence="10 11"/>
<evidence type="ECO:0000256" key="11">
    <source>
        <dbReference type="RuleBase" id="RU004136"/>
    </source>
</evidence>
<dbReference type="OrthoDB" id="9801978at2"/>
<dbReference type="HOGENOM" id="CLU_031507_1_0_12"/>
<evidence type="ECO:0000256" key="8">
    <source>
        <dbReference type="ARBA" id="ARBA00023306"/>
    </source>
</evidence>
<keyword evidence="5 10" id="KW-0067">ATP-binding</keyword>
<dbReference type="PATRIC" id="fig|1307761.3.peg.1152"/>
<evidence type="ECO:0000256" key="9">
    <source>
        <dbReference type="ARBA" id="ARBA00023316"/>
    </source>
</evidence>
<comment type="catalytic activity">
    <reaction evidence="10 11">
        <text>D-alanyl-D-alanine + UDP-N-acetyl-alpha-D-muramoyl-L-alanyl-gamma-D-glutamyl-meso-2,6-diaminopimelate + ATP = UDP-N-acetyl-alpha-D-muramoyl-L-alanyl-gamma-D-glutamyl-meso-2,6-diaminopimeloyl-D-alanyl-D-alanine + ADP + phosphate + H(+)</text>
        <dbReference type="Rhea" id="RHEA:28374"/>
        <dbReference type="ChEBI" id="CHEBI:15378"/>
        <dbReference type="ChEBI" id="CHEBI:30616"/>
        <dbReference type="ChEBI" id="CHEBI:43474"/>
        <dbReference type="ChEBI" id="CHEBI:57822"/>
        <dbReference type="ChEBI" id="CHEBI:61386"/>
        <dbReference type="ChEBI" id="CHEBI:83905"/>
        <dbReference type="ChEBI" id="CHEBI:456216"/>
        <dbReference type="EC" id="6.3.2.10"/>
    </reaction>
</comment>
<evidence type="ECO:0000313" key="15">
    <source>
        <dbReference type="EMBL" id="AHC14560.1"/>
    </source>
</evidence>
<evidence type="ECO:0000256" key="10">
    <source>
        <dbReference type="HAMAP-Rule" id="MF_02019"/>
    </source>
</evidence>
<dbReference type="UniPathway" id="UPA00219"/>
<dbReference type="InterPro" id="IPR000713">
    <property type="entry name" value="Mur_ligase_N"/>
</dbReference>
<keyword evidence="1 10" id="KW-0963">Cytoplasm</keyword>
<dbReference type="GO" id="GO:0008360">
    <property type="term" value="P:regulation of cell shape"/>
    <property type="evidence" value="ECO:0007669"/>
    <property type="project" value="UniProtKB-KW"/>
</dbReference>
<dbReference type="GO" id="GO:0005524">
    <property type="term" value="F:ATP binding"/>
    <property type="evidence" value="ECO:0007669"/>
    <property type="project" value="UniProtKB-UniRule"/>
</dbReference>
<dbReference type="STRING" id="1307761.L21SP2_1157"/>
<dbReference type="AlphaFoldDB" id="V5WG24"/>
<dbReference type="KEGG" id="slr:L21SP2_1157"/>
<organism evidence="15 16">
    <name type="scientific">Salinispira pacifica</name>
    <dbReference type="NCBI Taxonomy" id="1307761"/>
    <lineage>
        <taxon>Bacteria</taxon>
        <taxon>Pseudomonadati</taxon>
        <taxon>Spirochaetota</taxon>
        <taxon>Spirochaetia</taxon>
        <taxon>Spirochaetales</taxon>
        <taxon>Spirochaetaceae</taxon>
        <taxon>Salinispira</taxon>
    </lineage>
</organism>
<keyword evidence="6 10" id="KW-0133">Cell shape</keyword>
<evidence type="ECO:0000256" key="1">
    <source>
        <dbReference type="ARBA" id="ARBA00022490"/>
    </source>
</evidence>
<dbReference type="GO" id="GO:0005737">
    <property type="term" value="C:cytoplasm"/>
    <property type="evidence" value="ECO:0007669"/>
    <property type="project" value="UniProtKB-SubCell"/>
</dbReference>
<keyword evidence="3 10" id="KW-0132">Cell division</keyword>
<comment type="caution">
    <text evidence="10">Lacks conserved residue(s) required for the propagation of feature annotation.</text>
</comment>
<evidence type="ECO:0000313" key="16">
    <source>
        <dbReference type="Proteomes" id="UP000018680"/>
    </source>
</evidence>
<dbReference type="InterPro" id="IPR051046">
    <property type="entry name" value="MurCDEF_CellWall_CoF430Synth"/>
</dbReference>
<dbReference type="eggNOG" id="COG0770">
    <property type="taxonomic scope" value="Bacteria"/>
</dbReference>
<dbReference type="InterPro" id="IPR035911">
    <property type="entry name" value="MurE/MurF_N"/>
</dbReference>
<proteinExistence type="inferred from homology"/>
<dbReference type="SUPFAM" id="SSF53623">
    <property type="entry name" value="MurD-like peptide ligases, catalytic domain"/>
    <property type="match status" value="1"/>
</dbReference>
<comment type="subcellular location">
    <subcellularLocation>
        <location evidence="10 11">Cytoplasm</location>
    </subcellularLocation>
</comment>
<dbReference type="Pfam" id="PF01225">
    <property type="entry name" value="Mur_ligase"/>
    <property type="match status" value="1"/>
</dbReference>
<dbReference type="InterPro" id="IPR036615">
    <property type="entry name" value="Mur_ligase_C_dom_sf"/>
</dbReference>
<accession>V5WG24</accession>
<dbReference type="GO" id="GO:0047480">
    <property type="term" value="F:UDP-N-acetylmuramoyl-tripeptide-D-alanyl-D-alanine ligase activity"/>
    <property type="evidence" value="ECO:0007669"/>
    <property type="project" value="UniProtKB-UniRule"/>
</dbReference>
<keyword evidence="9 10" id="KW-0961">Cell wall biogenesis/degradation</keyword>
<dbReference type="InterPro" id="IPR036565">
    <property type="entry name" value="Mur-like_cat_sf"/>
</dbReference>
<dbReference type="Gene3D" id="3.40.1190.10">
    <property type="entry name" value="Mur-like, catalytic domain"/>
    <property type="match status" value="1"/>
</dbReference>
<gene>
    <name evidence="10" type="primary">murF</name>
    <name evidence="15" type="ORF">L21SP2_1157</name>
</gene>
<keyword evidence="4 10" id="KW-0547">Nucleotide-binding</keyword>
<comment type="pathway">
    <text evidence="10 11">Cell wall biogenesis; peptidoglycan biosynthesis.</text>
</comment>
<dbReference type="GO" id="GO:0051301">
    <property type="term" value="P:cell division"/>
    <property type="evidence" value="ECO:0007669"/>
    <property type="project" value="UniProtKB-KW"/>
</dbReference>
<dbReference type="GO" id="GO:0009252">
    <property type="term" value="P:peptidoglycan biosynthetic process"/>
    <property type="evidence" value="ECO:0007669"/>
    <property type="project" value="UniProtKB-UniRule"/>
</dbReference>
<dbReference type="InterPro" id="IPR005863">
    <property type="entry name" value="UDP-N-AcMur_synth"/>
</dbReference>
<feature type="domain" description="Mur ligase central" evidence="14">
    <location>
        <begin position="136"/>
        <end position="317"/>
    </location>
</feature>
<dbReference type="HAMAP" id="MF_02019">
    <property type="entry name" value="MurF"/>
    <property type="match status" value="1"/>
</dbReference>
<evidence type="ECO:0000256" key="2">
    <source>
        <dbReference type="ARBA" id="ARBA00022598"/>
    </source>
</evidence>
<protein>
    <recommendedName>
        <fullName evidence="10 11">UDP-N-acetylmuramoyl-tripeptide--D-alanyl-D-alanine ligase</fullName>
        <ecNumber evidence="10 11">6.3.2.10</ecNumber>
    </recommendedName>
    <alternativeName>
        <fullName evidence="10">D-alanyl-D-alanine-adding enzyme</fullName>
    </alternativeName>
</protein>
<keyword evidence="16" id="KW-1185">Reference proteome</keyword>
<dbReference type="Pfam" id="PF08245">
    <property type="entry name" value="Mur_ligase_M"/>
    <property type="match status" value="1"/>
</dbReference>
<dbReference type="SUPFAM" id="SSF63418">
    <property type="entry name" value="MurE/MurF N-terminal domain"/>
    <property type="match status" value="1"/>
</dbReference>
<comment type="function">
    <text evidence="10 11">Involved in cell wall formation. Catalyzes the final step in the synthesis of UDP-N-acetylmuramoyl-pentapeptide, the precursor of murein.</text>
</comment>
<evidence type="ECO:0000256" key="6">
    <source>
        <dbReference type="ARBA" id="ARBA00022960"/>
    </source>
</evidence>
<evidence type="ECO:0000256" key="4">
    <source>
        <dbReference type="ARBA" id="ARBA00022741"/>
    </source>
</evidence>
<reference evidence="15 16" key="1">
    <citation type="journal article" date="2015" name="Stand. Genomic Sci.">
        <title>Complete genome sequence and description of Salinispira pacifica gen. nov., sp. nov., a novel spirochaete isolated form a hypersaline microbial mat.</title>
        <authorList>
            <person name="Ben Hania W."/>
            <person name="Joseph M."/>
            <person name="Schumann P."/>
            <person name="Bunk B."/>
            <person name="Fiebig A."/>
            <person name="Sproer C."/>
            <person name="Klenk H.P."/>
            <person name="Fardeau M.L."/>
            <person name="Spring S."/>
        </authorList>
    </citation>
    <scope>NUCLEOTIDE SEQUENCE [LARGE SCALE GENOMIC DNA]</scope>
    <source>
        <strain evidence="15 16">L21-RPul-D2</strain>
    </source>
</reference>
<keyword evidence="8 10" id="KW-0131">Cell cycle</keyword>
<dbReference type="Gene3D" id="3.90.190.20">
    <property type="entry name" value="Mur ligase, C-terminal domain"/>
    <property type="match status" value="1"/>
</dbReference>
<evidence type="ECO:0000259" key="14">
    <source>
        <dbReference type="Pfam" id="PF08245"/>
    </source>
</evidence>
<keyword evidence="7 10" id="KW-0573">Peptidoglycan synthesis</keyword>
<dbReference type="PANTHER" id="PTHR43024">
    <property type="entry name" value="UDP-N-ACETYLMURAMOYL-TRIPEPTIDE--D-ALANYL-D-ALANINE LIGASE"/>
    <property type="match status" value="1"/>
</dbReference>
<dbReference type="InterPro" id="IPR004101">
    <property type="entry name" value="Mur_ligase_C"/>
</dbReference>
<keyword evidence="2 10" id="KW-0436">Ligase</keyword>
<dbReference type="PANTHER" id="PTHR43024:SF1">
    <property type="entry name" value="UDP-N-ACETYLMURAMOYL-TRIPEPTIDE--D-ALANYL-D-ALANINE LIGASE"/>
    <property type="match status" value="1"/>
</dbReference>
<dbReference type="EMBL" id="CP006939">
    <property type="protein sequence ID" value="AHC14560.1"/>
    <property type="molecule type" value="Genomic_DNA"/>
</dbReference>
<feature type="domain" description="Mur ligase C-terminal" evidence="13">
    <location>
        <begin position="340"/>
        <end position="468"/>
    </location>
</feature>
<dbReference type="Proteomes" id="UP000018680">
    <property type="component" value="Chromosome"/>
</dbReference>
<dbReference type="RefSeq" id="WP_024267484.1">
    <property type="nucleotide sequence ID" value="NC_023035.1"/>
</dbReference>
<dbReference type="SUPFAM" id="SSF53244">
    <property type="entry name" value="MurD-like peptide ligases, peptide-binding domain"/>
    <property type="match status" value="1"/>
</dbReference>
<evidence type="ECO:0000256" key="5">
    <source>
        <dbReference type="ARBA" id="ARBA00022840"/>
    </source>
</evidence>
<evidence type="ECO:0000256" key="7">
    <source>
        <dbReference type="ARBA" id="ARBA00022984"/>
    </source>
</evidence>
<dbReference type="NCBIfam" id="TIGR01143">
    <property type="entry name" value="murF"/>
    <property type="match status" value="1"/>
</dbReference>
<dbReference type="Pfam" id="PF02875">
    <property type="entry name" value="Mur_ligase_C"/>
    <property type="match status" value="1"/>
</dbReference>